<keyword evidence="13" id="KW-1185">Reference proteome</keyword>
<evidence type="ECO:0000259" key="11">
    <source>
        <dbReference type="PROSITE" id="PS52002"/>
    </source>
</evidence>
<feature type="region of interest" description="Disordered" evidence="8">
    <location>
        <begin position="236"/>
        <end position="285"/>
    </location>
</feature>
<dbReference type="Proteomes" id="UP000026961">
    <property type="component" value="Chromosome 1"/>
</dbReference>
<dbReference type="Pfam" id="PF09532">
    <property type="entry name" value="FDF"/>
    <property type="match status" value="1"/>
</dbReference>
<protein>
    <recommendedName>
        <fullName evidence="14">DFDF domain-containing protein</fullName>
    </recommendedName>
</protein>
<feature type="region of interest" description="Disordered" evidence="8">
    <location>
        <begin position="103"/>
        <end position="127"/>
    </location>
</feature>
<feature type="region of interest" description="Disordered" evidence="8">
    <location>
        <begin position="1"/>
        <end position="30"/>
    </location>
</feature>
<evidence type="ECO:0000256" key="1">
    <source>
        <dbReference type="ARBA" id="ARBA00004201"/>
    </source>
</evidence>
<feature type="domain" description="FFD box profile" evidence="10">
    <location>
        <begin position="529"/>
        <end position="544"/>
    </location>
</feature>
<evidence type="ECO:0000259" key="9">
    <source>
        <dbReference type="PROSITE" id="PS51512"/>
    </source>
</evidence>
<proteinExistence type="inferred from homology"/>
<feature type="region of interest" description="Disordered" evidence="8">
    <location>
        <begin position="412"/>
        <end position="464"/>
    </location>
</feature>
<dbReference type="PROSITE" id="PS51512">
    <property type="entry name" value="DFDF"/>
    <property type="match status" value="1"/>
</dbReference>
<dbReference type="PROSITE" id="PS52002">
    <property type="entry name" value="SM"/>
    <property type="match status" value="1"/>
</dbReference>
<dbReference type="GO" id="GO:0034063">
    <property type="term" value="P:stress granule assembly"/>
    <property type="evidence" value="ECO:0007669"/>
    <property type="project" value="TreeGrafter"/>
</dbReference>
<accession>A0A0D9Y2A7</accession>
<dbReference type="GO" id="GO:0033962">
    <property type="term" value="P:P-body assembly"/>
    <property type="evidence" value="ECO:0007669"/>
    <property type="project" value="TreeGrafter"/>
</dbReference>
<dbReference type="FunFam" id="2.30.30.100:FF:000033">
    <property type="entry name" value="Trailer hitch, isoform C"/>
    <property type="match status" value="1"/>
</dbReference>
<dbReference type="InterPro" id="IPR019050">
    <property type="entry name" value="FDF_dom"/>
</dbReference>
<dbReference type="AlphaFoldDB" id="A0A0D9Y2A7"/>
<feature type="compositionally biased region" description="Low complexity" evidence="8">
    <location>
        <begin position="424"/>
        <end position="435"/>
    </location>
</feature>
<evidence type="ECO:0000256" key="8">
    <source>
        <dbReference type="SAM" id="MobiDB-lite"/>
    </source>
</evidence>
<feature type="compositionally biased region" description="Pro residues" evidence="8">
    <location>
        <begin position="109"/>
        <end position="119"/>
    </location>
</feature>
<evidence type="ECO:0000313" key="13">
    <source>
        <dbReference type="Proteomes" id="UP000026961"/>
    </source>
</evidence>
<comment type="similarity">
    <text evidence="2">Belongs to the LSM14 family.</text>
</comment>
<dbReference type="InterPro" id="IPR025609">
    <property type="entry name" value="Lsm14-like_N"/>
</dbReference>
<feature type="compositionally biased region" description="Low complexity" evidence="8">
    <location>
        <begin position="250"/>
        <end position="264"/>
    </location>
</feature>
<dbReference type="InterPro" id="IPR047575">
    <property type="entry name" value="Sm"/>
</dbReference>
<feature type="region of interest" description="Disordered" evidence="8">
    <location>
        <begin position="618"/>
        <end position="641"/>
    </location>
</feature>
<feature type="compositionally biased region" description="Gly residues" evidence="8">
    <location>
        <begin position="618"/>
        <end position="632"/>
    </location>
</feature>
<dbReference type="Gramene" id="OGLUM01G00820.1">
    <property type="protein sequence ID" value="OGLUM01G00820.1"/>
    <property type="gene ID" value="OGLUM01G00820"/>
</dbReference>
<dbReference type="EnsemblPlants" id="OGLUM01G00820.1">
    <property type="protein sequence ID" value="OGLUM01G00820.1"/>
    <property type="gene ID" value="OGLUM01G00820"/>
</dbReference>
<feature type="region of interest" description="Disordered" evidence="8">
    <location>
        <begin position="543"/>
        <end position="562"/>
    </location>
</feature>
<evidence type="ECO:0000313" key="12">
    <source>
        <dbReference type="EnsemblPlants" id="OGLUM01G00820.1"/>
    </source>
</evidence>
<evidence type="ECO:0000256" key="4">
    <source>
        <dbReference type="ARBA" id="ARBA00022491"/>
    </source>
</evidence>
<dbReference type="STRING" id="40148.A0A0D9Y2A7"/>
<dbReference type="GO" id="GO:0006397">
    <property type="term" value="P:mRNA processing"/>
    <property type="evidence" value="ECO:0007669"/>
    <property type="project" value="UniProtKB-KW"/>
</dbReference>
<organism evidence="12">
    <name type="scientific">Oryza glumipatula</name>
    <dbReference type="NCBI Taxonomy" id="40148"/>
    <lineage>
        <taxon>Eukaryota</taxon>
        <taxon>Viridiplantae</taxon>
        <taxon>Streptophyta</taxon>
        <taxon>Embryophyta</taxon>
        <taxon>Tracheophyta</taxon>
        <taxon>Spermatophyta</taxon>
        <taxon>Magnoliopsida</taxon>
        <taxon>Liliopsida</taxon>
        <taxon>Poales</taxon>
        <taxon>Poaceae</taxon>
        <taxon>BOP clade</taxon>
        <taxon>Oryzoideae</taxon>
        <taxon>Oryzeae</taxon>
        <taxon>Oryzinae</taxon>
        <taxon>Oryza</taxon>
    </lineage>
</organism>
<reference evidence="12" key="1">
    <citation type="submission" date="2013-08" db="EMBL/GenBank/DDBJ databases">
        <title>Oryza genome evolution.</title>
        <authorList>
            <person name="Wing R.A."/>
            <person name="Panaud O."/>
            <person name="Oliveira A.C."/>
        </authorList>
    </citation>
    <scope>NUCLEOTIDE SEQUENCE</scope>
</reference>
<feature type="domain" description="Sm" evidence="11">
    <location>
        <begin position="27"/>
        <end position="110"/>
    </location>
</feature>
<feature type="domain" description="DFDF" evidence="9">
    <location>
        <begin position="463"/>
        <end position="499"/>
    </location>
</feature>
<keyword evidence="3" id="KW-0963">Cytoplasm</keyword>
<dbReference type="PROSITE" id="PS51513">
    <property type="entry name" value="FFD"/>
    <property type="match status" value="1"/>
</dbReference>
<dbReference type="SMART" id="SM01271">
    <property type="entry name" value="LSM14"/>
    <property type="match status" value="1"/>
</dbReference>
<dbReference type="PANTHER" id="PTHR13586:SF12">
    <property type="entry name" value="OS01G0111200 PROTEIN"/>
    <property type="match status" value="1"/>
</dbReference>
<dbReference type="SUPFAM" id="SSF50182">
    <property type="entry name" value="Sm-like ribonucleoproteins"/>
    <property type="match status" value="1"/>
</dbReference>
<sequence>MAAEAPPSSSTSSSAGPPAAAGSSGGGAAASPDSYIGSLISLTSKSEIRYEGILYNINTEESSIGLRNVRSFGTEGRKKDGVQIPASTKVYEYILFRGSDIKDLQVKSSPPPPPPPQPAAPHNDPAIIQSHYSQPASASSSLPSAGSAVLPDLSSQAAQYGLQRPSFQSNIPLYQPGSAPWGSSAPPSAGNASGLSVPPMYWQGYYPPGGLPPHLQQPPLLQPGLSVSQGLQYAGLNPTLSSGPQKLSELQPPLLQPPGTTQGPSSGILPTTTAPSANLLAPETSKPLLPNMGPLFTPPVSSVGATLPLASLPTSIAESSAMATHNFSSLVSNKTADIPGSTLAYQSVSQAISSIVASSSSAHMDMPVPLLASSGQLLQNAPSMLSSSQSMQTPLQMSSKDFKAVESKTRVVEPLLPDPPSRALPENNEPILPLPKQTPQKYNGAGSHSNHHYRGRGRGRGSAFSQSVTNFTEEFDFMAMNEKFNKDEVWGHLGKKSHSRDKDGELGDDVFDEDLEDEETENPELAAKPVYVKDDFFDSLTSGTFGRGGQNGRSRFSEQRKLDTEVQGPPAFLMLYHHCFADGCFLQTFGDFPRHRQPYRGGGRGYRGGGRARGSYYGGRGYGNMGGRGGQGNSYPHRGSY</sequence>
<keyword evidence="5" id="KW-0507">mRNA processing</keyword>
<dbReference type="InterPro" id="IPR025762">
    <property type="entry name" value="DFDF"/>
</dbReference>
<evidence type="ECO:0000256" key="5">
    <source>
        <dbReference type="ARBA" id="ARBA00022664"/>
    </source>
</evidence>
<dbReference type="eggNOG" id="KOG1073">
    <property type="taxonomic scope" value="Eukaryota"/>
</dbReference>
<dbReference type="SMART" id="SM01199">
    <property type="entry name" value="FDF"/>
    <property type="match status" value="1"/>
</dbReference>
<dbReference type="HOGENOM" id="CLU_028438_0_0_1"/>
<comment type="function">
    <text evidence="6">As a component of the decapping complex, involved in the degradation of mRNAs. Promotes P-body formation. Translational repressor.</text>
</comment>
<feature type="compositionally biased region" description="Low complexity" evidence="8">
    <location>
        <begin position="1"/>
        <end position="22"/>
    </location>
</feature>
<comment type="subcellular location">
    <subcellularLocation>
        <location evidence="1">Cytoplasm</location>
        <location evidence="1">P-body</location>
    </subcellularLocation>
</comment>
<evidence type="ECO:0000256" key="6">
    <source>
        <dbReference type="ARBA" id="ARBA00059323"/>
    </source>
</evidence>
<evidence type="ECO:0008006" key="14">
    <source>
        <dbReference type="Google" id="ProtNLM"/>
    </source>
</evidence>
<evidence type="ECO:0000256" key="2">
    <source>
        <dbReference type="ARBA" id="ARBA00010415"/>
    </source>
</evidence>
<feature type="compositionally biased region" description="Basic residues" evidence="8">
    <location>
        <begin position="449"/>
        <end position="459"/>
    </location>
</feature>
<dbReference type="GO" id="GO:0003729">
    <property type="term" value="F:mRNA binding"/>
    <property type="evidence" value="ECO:0007669"/>
    <property type="project" value="TreeGrafter"/>
</dbReference>
<dbReference type="GO" id="GO:0000932">
    <property type="term" value="C:P-body"/>
    <property type="evidence" value="ECO:0007669"/>
    <property type="project" value="UniProtKB-SubCell"/>
</dbReference>
<dbReference type="InterPro" id="IPR025761">
    <property type="entry name" value="FFD_box"/>
</dbReference>
<keyword evidence="4" id="KW-0678">Repressor</keyword>
<dbReference type="Pfam" id="PF12701">
    <property type="entry name" value="LSM14"/>
    <property type="match status" value="1"/>
</dbReference>
<reference evidence="12" key="3">
    <citation type="submission" date="2018-05" db="EMBL/GenBank/DDBJ databases">
        <title>OgluRS3 (Oryza glumaepatula Reference Sequence Version 3).</title>
        <authorList>
            <person name="Zhang J."/>
            <person name="Kudrna D."/>
            <person name="Lee S."/>
            <person name="Talag J."/>
            <person name="Welchert J."/>
            <person name="Wing R.A."/>
        </authorList>
    </citation>
    <scope>NUCLEOTIDE SEQUENCE [LARGE SCALE GENOMIC DNA]</scope>
</reference>
<feature type="short sequence motif" description="FFD box" evidence="7">
    <location>
        <begin position="529"/>
        <end position="544"/>
    </location>
</feature>
<dbReference type="InterPro" id="IPR010920">
    <property type="entry name" value="LSM_dom_sf"/>
</dbReference>
<dbReference type="CDD" id="cd01736">
    <property type="entry name" value="LSm14_N"/>
    <property type="match status" value="1"/>
</dbReference>
<evidence type="ECO:0000256" key="3">
    <source>
        <dbReference type="ARBA" id="ARBA00022490"/>
    </source>
</evidence>
<name>A0A0D9Y2A7_9ORYZ</name>
<dbReference type="PANTHER" id="PTHR13586">
    <property type="entry name" value="SCD6 PROTEIN-RELATED"/>
    <property type="match status" value="1"/>
</dbReference>
<evidence type="ECO:0000256" key="7">
    <source>
        <dbReference type="PROSITE-ProRule" id="PRU00846"/>
    </source>
</evidence>
<reference evidence="12" key="2">
    <citation type="submission" date="2015-04" db="UniProtKB">
        <authorList>
            <consortium name="EnsemblPlants"/>
        </authorList>
    </citation>
    <scope>IDENTIFICATION</scope>
</reference>
<dbReference type="Gene3D" id="2.30.30.100">
    <property type="match status" value="1"/>
</dbReference>
<evidence type="ECO:0000259" key="10">
    <source>
        <dbReference type="PROSITE" id="PS51513"/>
    </source>
</evidence>